<keyword evidence="5" id="KW-1185">Reference proteome</keyword>
<evidence type="ECO:0000313" key="5">
    <source>
        <dbReference type="Proteomes" id="UP000434957"/>
    </source>
</evidence>
<comment type="caution">
    <text evidence="2">The sequence shown here is derived from an EMBL/GenBank/DDBJ whole genome shotgun (WGS) entry which is preliminary data.</text>
</comment>
<dbReference type="Proteomes" id="UP000434957">
    <property type="component" value="Unassembled WGS sequence"/>
</dbReference>
<evidence type="ECO:0000313" key="2">
    <source>
        <dbReference type="EMBL" id="KAE9032533.1"/>
    </source>
</evidence>
<proteinExistence type="predicted"/>
<protein>
    <submittedName>
        <fullName evidence="2">Uncharacterized protein</fullName>
    </submittedName>
</protein>
<dbReference type="AlphaFoldDB" id="A0A6A3MTF4"/>
<sequence>MFWALSVTTAVTSPAPTAASTSNIVDKIESAMYCLLCTSAFVLIDFQNTGGIFGLTNKIYDAVSVHVRPPIRHKSPSCYSTR</sequence>
<evidence type="ECO:0000313" key="4">
    <source>
        <dbReference type="Proteomes" id="UP000429607"/>
    </source>
</evidence>
<reference evidence="4 6" key="1">
    <citation type="submission" date="2018-09" db="EMBL/GenBank/DDBJ databases">
        <title>Genomic investigation of the strawberry pathogen Phytophthora fragariae indicates pathogenicity is determined by transcriptional variation in three key races.</title>
        <authorList>
            <person name="Adams T.M."/>
            <person name="Armitage A.D."/>
            <person name="Sobczyk M.K."/>
            <person name="Bates H.J."/>
            <person name="Dunwell J.M."/>
            <person name="Nellist C.F."/>
            <person name="Harrison R.J."/>
        </authorList>
    </citation>
    <scope>NUCLEOTIDE SEQUENCE [LARGE SCALE GENOMIC DNA]</scope>
    <source>
        <strain evidence="2 4">SCRP249</strain>
        <strain evidence="1 6">SCRP324</strain>
        <strain evidence="3 5">SCRP333</strain>
    </source>
</reference>
<name>A0A6A3MTF4_9STRA</name>
<gene>
    <name evidence="2" type="ORF">PR001_g10567</name>
    <name evidence="1" type="ORF">PR002_g10552</name>
    <name evidence="3" type="ORF">PR003_g10985</name>
</gene>
<evidence type="ECO:0000313" key="3">
    <source>
        <dbReference type="EMBL" id="KAE9339482.1"/>
    </source>
</evidence>
<dbReference type="Proteomes" id="UP000429607">
    <property type="component" value="Unassembled WGS sequence"/>
</dbReference>
<organism evidence="2 4">
    <name type="scientific">Phytophthora rubi</name>
    <dbReference type="NCBI Taxonomy" id="129364"/>
    <lineage>
        <taxon>Eukaryota</taxon>
        <taxon>Sar</taxon>
        <taxon>Stramenopiles</taxon>
        <taxon>Oomycota</taxon>
        <taxon>Peronosporomycetes</taxon>
        <taxon>Peronosporales</taxon>
        <taxon>Peronosporaceae</taxon>
        <taxon>Phytophthora</taxon>
    </lineage>
</organism>
<dbReference type="EMBL" id="QXFV01000624">
    <property type="protein sequence ID" value="KAE9032533.1"/>
    <property type="molecule type" value="Genomic_DNA"/>
</dbReference>
<accession>A0A6A3MTF4</accession>
<evidence type="ECO:0000313" key="6">
    <source>
        <dbReference type="Proteomes" id="UP000435112"/>
    </source>
</evidence>
<dbReference type="Proteomes" id="UP000435112">
    <property type="component" value="Unassembled WGS sequence"/>
</dbReference>
<dbReference type="EMBL" id="QXFU01000602">
    <property type="protein sequence ID" value="KAE9027874.1"/>
    <property type="molecule type" value="Genomic_DNA"/>
</dbReference>
<evidence type="ECO:0000313" key="1">
    <source>
        <dbReference type="EMBL" id="KAE9027874.1"/>
    </source>
</evidence>
<dbReference type="EMBL" id="QXFT01000617">
    <property type="protein sequence ID" value="KAE9339482.1"/>
    <property type="molecule type" value="Genomic_DNA"/>
</dbReference>